<evidence type="ECO:0000313" key="2">
    <source>
        <dbReference type="EMBL" id="GAG87107.1"/>
    </source>
</evidence>
<comment type="caution">
    <text evidence="2">The sequence shown here is derived from an EMBL/GenBank/DDBJ whole genome shotgun (WGS) entry which is preliminary data.</text>
</comment>
<dbReference type="Gene3D" id="2.160.20.10">
    <property type="entry name" value="Single-stranded right-handed beta-helix, Pectin lyase-like"/>
    <property type="match status" value="1"/>
</dbReference>
<proteinExistence type="predicted"/>
<protein>
    <recommendedName>
        <fullName evidence="1">Periplasmic copper-binding protein NosD beta helix domain-containing protein</fullName>
    </recommendedName>
</protein>
<name>X1C191_9ZZZZ</name>
<dbReference type="NCBIfam" id="TIGR03804">
    <property type="entry name" value="para_beta_helix"/>
    <property type="match status" value="1"/>
</dbReference>
<gene>
    <name evidence="2" type="ORF">S01H4_34390</name>
</gene>
<feature type="domain" description="Periplasmic copper-binding protein NosD beta helix" evidence="1">
    <location>
        <begin position="3"/>
        <end position="101"/>
    </location>
</feature>
<dbReference type="InterPro" id="IPR007742">
    <property type="entry name" value="NosD_dom"/>
</dbReference>
<reference evidence="2" key="1">
    <citation type="journal article" date="2014" name="Front. Microbiol.">
        <title>High frequency of phylogenetically diverse reductive dehalogenase-homologous genes in deep subseafloor sedimentary metagenomes.</title>
        <authorList>
            <person name="Kawai M."/>
            <person name="Futagami T."/>
            <person name="Toyoda A."/>
            <person name="Takaki Y."/>
            <person name="Nishi S."/>
            <person name="Hori S."/>
            <person name="Arai W."/>
            <person name="Tsubouchi T."/>
            <person name="Morono Y."/>
            <person name="Uchiyama I."/>
            <person name="Ito T."/>
            <person name="Fujiyama A."/>
            <person name="Inagaki F."/>
            <person name="Takami H."/>
        </authorList>
    </citation>
    <scope>NUCLEOTIDE SEQUENCE</scope>
    <source>
        <strain evidence="2">Expedition CK06-06</strain>
    </source>
</reference>
<evidence type="ECO:0000259" key="1">
    <source>
        <dbReference type="Pfam" id="PF05048"/>
    </source>
</evidence>
<sequence length="265" mass="28421">IKLRSAEQNTVTGNVCSYNYYHGILLDQASNKNIIGGNICYNNDLLASSTYDGIYIEDDCDYNLVHSNYCEANDRWGISIGIAANSCVGNWVKNNFLIGNGSGPFSDQGTGTILATIPIPLIQGTAFVSTAGEAWGWEISADTNFALGIGWLPLEVQQVVRIRVIGVALAAPGAGAYMRIQITGEGATFDEVFTTEPIDVVNHNNEEVNVAIDDVVNWVFDATDDADIGQLLGGDRLQIKVLHEGAGNGDAETNAIVDTIQVEFV</sequence>
<dbReference type="InterPro" id="IPR012334">
    <property type="entry name" value="Pectin_lyas_fold"/>
</dbReference>
<organism evidence="2">
    <name type="scientific">marine sediment metagenome</name>
    <dbReference type="NCBI Taxonomy" id="412755"/>
    <lineage>
        <taxon>unclassified sequences</taxon>
        <taxon>metagenomes</taxon>
        <taxon>ecological metagenomes</taxon>
    </lineage>
</organism>
<dbReference type="InterPro" id="IPR011050">
    <property type="entry name" value="Pectin_lyase_fold/virulence"/>
</dbReference>
<dbReference type="AlphaFoldDB" id="X1C191"/>
<accession>X1C191</accession>
<dbReference type="SUPFAM" id="SSF51126">
    <property type="entry name" value="Pectin lyase-like"/>
    <property type="match status" value="1"/>
</dbReference>
<dbReference type="Pfam" id="PF05048">
    <property type="entry name" value="NosD"/>
    <property type="match status" value="1"/>
</dbReference>
<dbReference type="EMBL" id="BART01018192">
    <property type="protein sequence ID" value="GAG87107.1"/>
    <property type="molecule type" value="Genomic_DNA"/>
</dbReference>
<dbReference type="InterPro" id="IPR022441">
    <property type="entry name" value="Para_beta_helix_rpt-2"/>
</dbReference>
<feature type="non-terminal residue" evidence="2">
    <location>
        <position position="1"/>
    </location>
</feature>